<dbReference type="OrthoDB" id="7410629at2"/>
<accession>A0A2N9VVG4</accession>
<dbReference type="RefSeq" id="WP_100002157.1">
    <property type="nucleotide sequence ID" value="NZ_CP017941.1"/>
</dbReference>
<dbReference type="InterPro" id="IPR002525">
    <property type="entry name" value="Transp_IS110-like_N"/>
</dbReference>
<evidence type="ECO:0000313" key="3">
    <source>
        <dbReference type="EMBL" id="PIO43482.1"/>
    </source>
</evidence>
<protein>
    <submittedName>
        <fullName evidence="3">IS110 family transposase</fullName>
    </submittedName>
</protein>
<dbReference type="GO" id="GO:0003677">
    <property type="term" value="F:DNA binding"/>
    <property type="evidence" value="ECO:0007669"/>
    <property type="project" value="InterPro"/>
</dbReference>
<dbReference type="NCBIfam" id="NF033542">
    <property type="entry name" value="transpos_IS110"/>
    <property type="match status" value="1"/>
</dbReference>
<dbReference type="InterPro" id="IPR047650">
    <property type="entry name" value="Transpos_IS110"/>
</dbReference>
<sequence>MKYYAGLDVSVKETSVCIVDETGAVCREVKVPSHPDDLVQVLTNPAWQFARVGLEAGPLSQWLFSGLVAAGLPAVCIETRHTKAFLKAQVNKTDRNDARGIAQMMRVNLFRPVHVKTLLSQKRRVLLTARKLLQEKAVAIENDIRGLLRNFGLKVGIVGTVAFDDRIRELIDGLSDLSAIIEPLLSARKMLRETFMVLHRKLVSLVRDDEDCRRLMTVPGVGPVVSLAFISTIDVPARFRNSRAVGPALGLTPVLHQSGESHRVGRISLCGDDMMRTLLFEAAQVMLTRVKKWSWLKAWAMNVAKRRGLRKAIVALARRLAVIMHRMWSDGTEFRWKRENSMPATA</sequence>
<gene>
    <name evidence="3" type="ORF">B5P45_18320</name>
</gene>
<evidence type="ECO:0000259" key="1">
    <source>
        <dbReference type="Pfam" id="PF01548"/>
    </source>
</evidence>
<dbReference type="GO" id="GO:0006313">
    <property type="term" value="P:DNA transposition"/>
    <property type="evidence" value="ECO:0007669"/>
    <property type="project" value="InterPro"/>
</dbReference>
<comment type="caution">
    <text evidence="3">The sequence shown here is derived from an EMBL/GenBank/DDBJ whole genome shotgun (WGS) entry which is preliminary data.</text>
</comment>
<name>A0A2N9VVG4_9HYPH</name>
<feature type="domain" description="Transposase IS116/IS110/IS902 C-terminal" evidence="2">
    <location>
        <begin position="212"/>
        <end position="293"/>
    </location>
</feature>
<dbReference type="KEGG" id="pht:BLM14_19520"/>
<dbReference type="Pfam" id="PF01548">
    <property type="entry name" value="DEDD_Tnp_IS110"/>
    <property type="match status" value="1"/>
</dbReference>
<reference evidence="4" key="1">
    <citation type="journal article" date="2017" name="Int J Environ Stud">
        <title>Does the Miocene-Pliocene relict legume Oxytropis triphylla form nitrogen-fixing nodules with a combination of bacterial strains?</title>
        <authorList>
            <person name="Safronova V."/>
            <person name="Belimov A."/>
            <person name="Sazanova A."/>
            <person name="Kuznetsova I."/>
            <person name="Popova J."/>
            <person name="Andronov E."/>
            <person name="Verkhozina A."/>
            <person name="Tikhonovich I."/>
        </authorList>
    </citation>
    <scope>NUCLEOTIDE SEQUENCE [LARGE SCALE GENOMIC DNA]</scope>
    <source>
        <strain evidence="4">Tri-38</strain>
    </source>
</reference>
<dbReference type="PANTHER" id="PTHR33055">
    <property type="entry name" value="TRANSPOSASE FOR INSERTION SEQUENCE ELEMENT IS1111A"/>
    <property type="match status" value="1"/>
</dbReference>
<evidence type="ECO:0000259" key="2">
    <source>
        <dbReference type="Pfam" id="PF02371"/>
    </source>
</evidence>
<feature type="domain" description="Transposase IS110-like N-terminal" evidence="1">
    <location>
        <begin position="5"/>
        <end position="150"/>
    </location>
</feature>
<dbReference type="EMBL" id="MZMT01000040">
    <property type="protein sequence ID" value="PIO43482.1"/>
    <property type="molecule type" value="Genomic_DNA"/>
</dbReference>
<dbReference type="InterPro" id="IPR003346">
    <property type="entry name" value="Transposase_20"/>
</dbReference>
<dbReference type="PANTHER" id="PTHR33055:SF3">
    <property type="entry name" value="PUTATIVE TRANSPOSASE FOR IS117-RELATED"/>
    <property type="match status" value="1"/>
</dbReference>
<proteinExistence type="predicted"/>
<keyword evidence="4" id="KW-1185">Reference proteome</keyword>
<dbReference type="AlphaFoldDB" id="A0A2N9VVG4"/>
<dbReference type="Proteomes" id="UP000232163">
    <property type="component" value="Unassembled WGS sequence"/>
</dbReference>
<organism evidence="3 4">
    <name type="scientific">Phyllobacterium zundukense</name>
    <dbReference type="NCBI Taxonomy" id="1867719"/>
    <lineage>
        <taxon>Bacteria</taxon>
        <taxon>Pseudomonadati</taxon>
        <taxon>Pseudomonadota</taxon>
        <taxon>Alphaproteobacteria</taxon>
        <taxon>Hyphomicrobiales</taxon>
        <taxon>Phyllobacteriaceae</taxon>
        <taxon>Phyllobacterium</taxon>
    </lineage>
</organism>
<dbReference type="GO" id="GO:0004803">
    <property type="term" value="F:transposase activity"/>
    <property type="evidence" value="ECO:0007669"/>
    <property type="project" value="InterPro"/>
</dbReference>
<evidence type="ECO:0000313" key="4">
    <source>
        <dbReference type="Proteomes" id="UP000232163"/>
    </source>
</evidence>
<dbReference type="Pfam" id="PF02371">
    <property type="entry name" value="Transposase_20"/>
    <property type="match status" value="1"/>
</dbReference>